<name>A0A0E9XHY9_ANGAN</name>
<dbReference type="AlphaFoldDB" id="A0A0E9XHY9"/>
<reference evidence="1" key="1">
    <citation type="submission" date="2014-11" db="EMBL/GenBank/DDBJ databases">
        <authorList>
            <person name="Amaro Gonzalez C."/>
        </authorList>
    </citation>
    <scope>NUCLEOTIDE SEQUENCE</scope>
</reference>
<dbReference type="EMBL" id="GBXM01006511">
    <property type="protein sequence ID" value="JAI02067.1"/>
    <property type="molecule type" value="Transcribed_RNA"/>
</dbReference>
<organism evidence="1">
    <name type="scientific">Anguilla anguilla</name>
    <name type="common">European freshwater eel</name>
    <name type="synonym">Muraena anguilla</name>
    <dbReference type="NCBI Taxonomy" id="7936"/>
    <lineage>
        <taxon>Eukaryota</taxon>
        <taxon>Metazoa</taxon>
        <taxon>Chordata</taxon>
        <taxon>Craniata</taxon>
        <taxon>Vertebrata</taxon>
        <taxon>Euteleostomi</taxon>
        <taxon>Actinopterygii</taxon>
        <taxon>Neopterygii</taxon>
        <taxon>Teleostei</taxon>
        <taxon>Anguilliformes</taxon>
        <taxon>Anguillidae</taxon>
        <taxon>Anguilla</taxon>
    </lineage>
</organism>
<reference evidence="1" key="2">
    <citation type="journal article" date="2015" name="Fish Shellfish Immunol.">
        <title>Early steps in the European eel (Anguilla anguilla)-Vibrio vulnificus interaction in the gills: Role of the RtxA13 toxin.</title>
        <authorList>
            <person name="Callol A."/>
            <person name="Pajuelo D."/>
            <person name="Ebbesson L."/>
            <person name="Teles M."/>
            <person name="MacKenzie S."/>
            <person name="Amaro C."/>
        </authorList>
    </citation>
    <scope>NUCLEOTIDE SEQUENCE</scope>
</reference>
<accession>A0A0E9XHY9</accession>
<evidence type="ECO:0000313" key="1">
    <source>
        <dbReference type="EMBL" id="JAI02067.1"/>
    </source>
</evidence>
<sequence length="59" mass="6198">MHPQVTLPPLWPSVTVKVRPSLNALFSSGTSLFVCLLSGRKASKTPPLKGAPGLGWSSP</sequence>
<protein>
    <submittedName>
        <fullName evidence="1">Uncharacterized protein</fullName>
    </submittedName>
</protein>
<proteinExistence type="predicted"/>